<dbReference type="EMBL" id="CAMAPF010000942">
    <property type="protein sequence ID" value="CAH9126256.1"/>
    <property type="molecule type" value="Genomic_DNA"/>
</dbReference>
<name>A0AAV0CS66_9ASTE</name>
<evidence type="ECO:0000256" key="3">
    <source>
        <dbReference type="ARBA" id="ARBA00022833"/>
    </source>
</evidence>
<gene>
    <name evidence="7" type="ORF">CEPIT_LOCUS27390</name>
    <name evidence="6" type="ORF">CEPIT_LOCUS8105</name>
</gene>
<evidence type="ECO:0000256" key="4">
    <source>
        <dbReference type="PROSITE-ProRule" id="PRU00134"/>
    </source>
</evidence>
<evidence type="ECO:0000313" key="6">
    <source>
        <dbReference type="EMBL" id="CAH9082487.1"/>
    </source>
</evidence>
<dbReference type="Pfam" id="PF01753">
    <property type="entry name" value="zf-MYND"/>
    <property type="match status" value="1"/>
</dbReference>
<evidence type="ECO:0000259" key="5">
    <source>
        <dbReference type="PROSITE" id="PS50865"/>
    </source>
</evidence>
<dbReference type="SUPFAM" id="SSF81901">
    <property type="entry name" value="HCP-like"/>
    <property type="match status" value="1"/>
</dbReference>
<keyword evidence="8" id="KW-1185">Reference proteome</keyword>
<evidence type="ECO:0000256" key="1">
    <source>
        <dbReference type="ARBA" id="ARBA00022723"/>
    </source>
</evidence>
<organism evidence="6 8">
    <name type="scientific">Cuscuta epithymum</name>
    <dbReference type="NCBI Taxonomy" id="186058"/>
    <lineage>
        <taxon>Eukaryota</taxon>
        <taxon>Viridiplantae</taxon>
        <taxon>Streptophyta</taxon>
        <taxon>Embryophyta</taxon>
        <taxon>Tracheophyta</taxon>
        <taxon>Spermatophyta</taxon>
        <taxon>Magnoliopsida</taxon>
        <taxon>eudicotyledons</taxon>
        <taxon>Gunneridae</taxon>
        <taxon>Pentapetalae</taxon>
        <taxon>asterids</taxon>
        <taxon>lamiids</taxon>
        <taxon>Solanales</taxon>
        <taxon>Convolvulaceae</taxon>
        <taxon>Cuscuteae</taxon>
        <taxon>Cuscuta</taxon>
        <taxon>Cuscuta subgen. Cuscuta</taxon>
    </lineage>
</organism>
<evidence type="ECO:0000256" key="2">
    <source>
        <dbReference type="ARBA" id="ARBA00022771"/>
    </source>
</evidence>
<dbReference type="SUPFAM" id="SSF81383">
    <property type="entry name" value="F-box domain"/>
    <property type="match status" value="1"/>
</dbReference>
<feature type="domain" description="MYND-type" evidence="5">
    <location>
        <begin position="315"/>
        <end position="357"/>
    </location>
</feature>
<sequence length="376" mass="41110">MITKRGRPSFPGLDIAADKPVVKRRRTNAVPIGERAAGRKRLRHRSTGRPPKVDYFDCLPDDIVLSVLSKLSSSADSSADFFSALITCKRFNGLGFHPMVLSVASLKMLAVKAASWTGSTHRFLKLCSDAGNVEACYILGMIRFYCFRNRASGASLMAKAAIASHAPALYSLAIMHFNGSGRSKTDKDLRAGVALCARAASMGHLDALRELGHCFQDGYGVKRNVVEGRRLLVQANVNEVFAAYAAAAPPVNSWEALNPVRRYDIHVGGVASCPLLSDFGCNVPVPEPHPANKFLTEWFLPFAGIPGVELRVCCNPGCGRPELRRHEFRRCSVCGSVNYCSRACQAMHWRSRHRSECVPTVRWPVAGLENPAVNIN</sequence>
<dbReference type="PANTHER" id="PTHR46758">
    <property type="entry name" value="MYND DOMAIN-CONTAINING"/>
    <property type="match status" value="1"/>
</dbReference>
<evidence type="ECO:0000313" key="7">
    <source>
        <dbReference type="EMBL" id="CAH9126256.1"/>
    </source>
</evidence>
<keyword evidence="2 4" id="KW-0863">Zinc-finger</keyword>
<accession>A0AAV0CS66</accession>
<dbReference type="SUPFAM" id="SSF144232">
    <property type="entry name" value="HIT/MYND zinc finger-like"/>
    <property type="match status" value="1"/>
</dbReference>
<dbReference type="Proteomes" id="UP001152523">
    <property type="component" value="Unassembled WGS sequence"/>
</dbReference>
<dbReference type="PROSITE" id="PS50865">
    <property type="entry name" value="ZF_MYND_2"/>
    <property type="match status" value="1"/>
</dbReference>
<keyword evidence="3" id="KW-0862">Zinc</keyword>
<dbReference type="InterPro" id="IPR036047">
    <property type="entry name" value="F-box-like_dom_sf"/>
</dbReference>
<dbReference type="GO" id="GO:0008270">
    <property type="term" value="F:zinc ion binding"/>
    <property type="evidence" value="ECO:0007669"/>
    <property type="project" value="UniProtKB-KW"/>
</dbReference>
<dbReference type="AlphaFoldDB" id="A0AAV0CS66"/>
<keyword evidence="1" id="KW-0479">Metal-binding</keyword>
<dbReference type="InterPro" id="IPR044508">
    <property type="entry name" value="At5g50450/At1g67340-like"/>
</dbReference>
<dbReference type="Pfam" id="PF08238">
    <property type="entry name" value="Sel1"/>
    <property type="match status" value="1"/>
</dbReference>
<dbReference type="Gene3D" id="1.25.40.10">
    <property type="entry name" value="Tetratricopeptide repeat domain"/>
    <property type="match status" value="1"/>
</dbReference>
<reference evidence="6" key="1">
    <citation type="submission" date="2022-07" db="EMBL/GenBank/DDBJ databases">
        <authorList>
            <person name="Macas J."/>
            <person name="Novak P."/>
            <person name="Neumann P."/>
        </authorList>
    </citation>
    <scope>NUCLEOTIDE SEQUENCE</scope>
</reference>
<proteinExistence type="predicted"/>
<dbReference type="Gene3D" id="6.10.140.2220">
    <property type="match status" value="1"/>
</dbReference>
<dbReference type="InterPro" id="IPR006597">
    <property type="entry name" value="Sel1-like"/>
</dbReference>
<dbReference type="InterPro" id="IPR002893">
    <property type="entry name" value="Znf_MYND"/>
</dbReference>
<evidence type="ECO:0000313" key="8">
    <source>
        <dbReference type="Proteomes" id="UP001152523"/>
    </source>
</evidence>
<dbReference type="PANTHER" id="PTHR46758:SF2">
    <property type="entry name" value="OJ1485_B09.11 PROTEIN"/>
    <property type="match status" value="1"/>
</dbReference>
<dbReference type="InterPro" id="IPR057136">
    <property type="entry name" value="At2g35280_TPR_dom"/>
</dbReference>
<comment type="caution">
    <text evidence="6">The sequence shown here is derived from an EMBL/GenBank/DDBJ whole genome shotgun (WGS) entry which is preliminary data.</text>
</comment>
<dbReference type="EMBL" id="CAMAPF010000038">
    <property type="protein sequence ID" value="CAH9082487.1"/>
    <property type="molecule type" value="Genomic_DNA"/>
</dbReference>
<dbReference type="Pfam" id="PF23310">
    <property type="entry name" value="TPR_27"/>
    <property type="match status" value="1"/>
</dbReference>
<dbReference type="InterPro" id="IPR011990">
    <property type="entry name" value="TPR-like_helical_dom_sf"/>
</dbReference>
<protein>
    <recommendedName>
        <fullName evidence="5">MYND-type domain-containing protein</fullName>
    </recommendedName>
</protein>